<proteinExistence type="predicted"/>
<accession>A0A6C0LMH8</accession>
<dbReference type="EMBL" id="MN740532">
    <property type="protein sequence ID" value="QHU31737.1"/>
    <property type="molecule type" value="Genomic_DNA"/>
</dbReference>
<dbReference type="AlphaFoldDB" id="A0A6C0LMH8"/>
<sequence>MVLTVTQLQAAHGALQAQWDGVVDFKEVADVDHFYSDGISKNAILKIVLRYPDSAERVNIVFIFPDGGYSEVFERPINHMISAWLAPILKKKKD</sequence>
<organism evidence="1">
    <name type="scientific">viral metagenome</name>
    <dbReference type="NCBI Taxonomy" id="1070528"/>
    <lineage>
        <taxon>unclassified sequences</taxon>
        <taxon>metagenomes</taxon>
        <taxon>organismal metagenomes</taxon>
    </lineage>
</organism>
<evidence type="ECO:0000313" key="1">
    <source>
        <dbReference type="EMBL" id="QHU31737.1"/>
    </source>
</evidence>
<protein>
    <submittedName>
        <fullName evidence="1">Uncharacterized protein</fullName>
    </submittedName>
</protein>
<reference evidence="1" key="1">
    <citation type="journal article" date="2020" name="Nature">
        <title>Giant virus diversity and host interactions through global metagenomics.</title>
        <authorList>
            <person name="Schulz F."/>
            <person name="Roux S."/>
            <person name="Paez-Espino D."/>
            <person name="Jungbluth S."/>
            <person name="Walsh D.A."/>
            <person name="Denef V.J."/>
            <person name="McMahon K.D."/>
            <person name="Konstantinidis K.T."/>
            <person name="Eloe-Fadrosh E.A."/>
            <person name="Kyrpides N.C."/>
            <person name="Woyke T."/>
        </authorList>
    </citation>
    <scope>NUCLEOTIDE SEQUENCE</scope>
    <source>
        <strain evidence="1">GVMAG-M-3300027963-41</strain>
    </source>
</reference>
<name>A0A6C0LMH8_9ZZZZ</name>